<gene>
    <name evidence="2" type="ORF">H9890_00710</name>
</gene>
<reference evidence="2" key="2">
    <citation type="submission" date="2021-04" db="EMBL/GenBank/DDBJ databases">
        <authorList>
            <person name="Gilroy R."/>
        </authorList>
    </citation>
    <scope>NUCLEOTIDE SEQUENCE</scope>
    <source>
        <strain evidence="2">ChiHcolR34-3080</strain>
    </source>
</reference>
<dbReference type="Gene3D" id="3.30.559.10">
    <property type="entry name" value="Chloramphenicol acetyltransferase-like domain"/>
    <property type="match status" value="1"/>
</dbReference>
<evidence type="ECO:0000313" key="2">
    <source>
        <dbReference type="EMBL" id="HIW07907.1"/>
    </source>
</evidence>
<proteinExistence type="predicted"/>
<dbReference type="GO" id="GO:0008811">
    <property type="term" value="F:chloramphenicol O-acetyltransferase activity"/>
    <property type="evidence" value="ECO:0007669"/>
    <property type="project" value="InterPro"/>
</dbReference>
<sequence>MEMNYQKIDLAAWDRGELFAFYIRNMRIVMSLTVDVDVAPLAAFVRQNGLKFYPAMIWTVSRVINAHDEFKYGWDADGSLIRWDFVSPSYAHFHPEDQAFTKMVTPYADDLAVFHAQFLRDRARCRELRAIVPHQPPNFFDVSCLPWVRYRHFDLHVFDEGKFLAPVVTWGRFEEAEGGKLMMPLTMNIHHAVADGFHLSRFFTEVQAQINAMGTGGVR</sequence>
<dbReference type="PANTHER" id="PTHR38474">
    <property type="entry name" value="SLR0299 PROTEIN"/>
    <property type="match status" value="1"/>
</dbReference>
<dbReference type="AlphaFoldDB" id="A0A9D1TVI3"/>
<dbReference type="Proteomes" id="UP000823933">
    <property type="component" value="Unassembled WGS sequence"/>
</dbReference>
<dbReference type="InterPro" id="IPR023213">
    <property type="entry name" value="CAT-like_dom_sf"/>
</dbReference>
<reference evidence="2" key="1">
    <citation type="journal article" date="2021" name="PeerJ">
        <title>Extensive microbial diversity within the chicken gut microbiome revealed by metagenomics and culture.</title>
        <authorList>
            <person name="Gilroy R."/>
            <person name="Ravi A."/>
            <person name="Getino M."/>
            <person name="Pursley I."/>
            <person name="Horton D.L."/>
            <person name="Alikhan N.F."/>
            <person name="Baker D."/>
            <person name="Gharbi K."/>
            <person name="Hall N."/>
            <person name="Watson M."/>
            <person name="Adriaenssens E.M."/>
            <person name="Foster-Nyarko E."/>
            <person name="Jarju S."/>
            <person name="Secka A."/>
            <person name="Antonio M."/>
            <person name="Oren A."/>
            <person name="Chaudhuri R.R."/>
            <person name="La Ragione R."/>
            <person name="Hildebrand F."/>
            <person name="Pallen M.J."/>
        </authorList>
    </citation>
    <scope>NUCLEOTIDE SEQUENCE</scope>
    <source>
        <strain evidence="2">ChiHcolR34-3080</strain>
    </source>
</reference>
<protein>
    <submittedName>
        <fullName evidence="2">Chloramphenicol acetyltransferase</fullName>
    </submittedName>
</protein>
<dbReference type="InterPro" id="IPR001707">
    <property type="entry name" value="Cmp_AcTrfase"/>
</dbReference>
<evidence type="ECO:0000256" key="1">
    <source>
        <dbReference type="PIRSR" id="PIRSR000440-1"/>
    </source>
</evidence>
<dbReference type="SUPFAM" id="SSF52777">
    <property type="entry name" value="CoA-dependent acyltransferases"/>
    <property type="match status" value="1"/>
</dbReference>
<dbReference type="PANTHER" id="PTHR38474:SF2">
    <property type="entry name" value="CHLORAMPHENICOL ACETYLTRANSFERASE"/>
    <property type="match status" value="1"/>
</dbReference>
<name>A0A9D1TVI3_9FIRM</name>
<dbReference type="PIRSF" id="PIRSF000440">
    <property type="entry name" value="CAT"/>
    <property type="match status" value="1"/>
</dbReference>
<organism evidence="2 3">
    <name type="scientific">Candidatus Faecalibacterium intestinigallinarum</name>
    <dbReference type="NCBI Taxonomy" id="2838581"/>
    <lineage>
        <taxon>Bacteria</taxon>
        <taxon>Bacillati</taxon>
        <taxon>Bacillota</taxon>
        <taxon>Clostridia</taxon>
        <taxon>Eubacteriales</taxon>
        <taxon>Oscillospiraceae</taxon>
        <taxon>Faecalibacterium</taxon>
    </lineage>
</organism>
<evidence type="ECO:0000313" key="3">
    <source>
        <dbReference type="Proteomes" id="UP000823933"/>
    </source>
</evidence>
<accession>A0A9D1TVI3</accession>
<dbReference type="EMBL" id="DXHQ01000008">
    <property type="protein sequence ID" value="HIW07907.1"/>
    <property type="molecule type" value="Genomic_DNA"/>
</dbReference>
<dbReference type="Pfam" id="PF00302">
    <property type="entry name" value="CAT"/>
    <property type="match status" value="1"/>
</dbReference>
<dbReference type="SMART" id="SM01059">
    <property type="entry name" value="CAT"/>
    <property type="match status" value="1"/>
</dbReference>
<feature type="active site" description="Proton acceptor" evidence="1">
    <location>
        <position position="191"/>
    </location>
</feature>
<comment type="caution">
    <text evidence="2">The sequence shown here is derived from an EMBL/GenBank/DDBJ whole genome shotgun (WGS) entry which is preliminary data.</text>
</comment>